<evidence type="ECO:0000313" key="2">
    <source>
        <dbReference type="Proteomes" id="UP000499080"/>
    </source>
</evidence>
<comment type="caution">
    <text evidence="1">The sequence shown here is derived from an EMBL/GenBank/DDBJ whole genome shotgun (WGS) entry which is preliminary data.</text>
</comment>
<keyword evidence="2" id="KW-1185">Reference proteome</keyword>
<accession>A0A4Y2QRX0</accession>
<gene>
    <name evidence="1" type="ORF">AVEN_89812_1</name>
</gene>
<evidence type="ECO:0000313" key="1">
    <source>
        <dbReference type="EMBL" id="GBN66107.1"/>
    </source>
</evidence>
<proteinExistence type="predicted"/>
<organism evidence="1 2">
    <name type="scientific">Araneus ventricosus</name>
    <name type="common">Orbweaver spider</name>
    <name type="synonym">Epeira ventricosa</name>
    <dbReference type="NCBI Taxonomy" id="182803"/>
    <lineage>
        <taxon>Eukaryota</taxon>
        <taxon>Metazoa</taxon>
        <taxon>Ecdysozoa</taxon>
        <taxon>Arthropoda</taxon>
        <taxon>Chelicerata</taxon>
        <taxon>Arachnida</taxon>
        <taxon>Araneae</taxon>
        <taxon>Araneomorphae</taxon>
        <taxon>Entelegynae</taxon>
        <taxon>Araneoidea</taxon>
        <taxon>Araneidae</taxon>
        <taxon>Araneus</taxon>
    </lineage>
</organism>
<protein>
    <submittedName>
        <fullName evidence="1">Uncharacterized protein</fullName>
    </submittedName>
</protein>
<dbReference type="EMBL" id="BGPR01014653">
    <property type="protein sequence ID" value="GBN66107.1"/>
    <property type="molecule type" value="Genomic_DNA"/>
</dbReference>
<reference evidence="1 2" key="1">
    <citation type="journal article" date="2019" name="Sci. Rep.">
        <title>Orb-weaving spider Araneus ventricosus genome elucidates the spidroin gene catalogue.</title>
        <authorList>
            <person name="Kono N."/>
            <person name="Nakamura H."/>
            <person name="Ohtoshi R."/>
            <person name="Moran D.A.P."/>
            <person name="Shinohara A."/>
            <person name="Yoshida Y."/>
            <person name="Fujiwara M."/>
            <person name="Mori M."/>
            <person name="Tomita M."/>
            <person name="Arakawa K."/>
        </authorList>
    </citation>
    <scope>NUCLEOTIDE SEQUENCE [LARGE SCALE GENOMIC DNA]</scope>
</reference>
<dbReference type="AlphaFoldDB" id="A0A4Y2QRX0"/>
<sequence length="203" mass="23190">MVGKKHLQRFYGNAGEIEAIGDKLGRSFLRLWRQNVGSRDYVAECLLKSVESLAPLKHLDHFDYVETFNCNFVNTDISLHLFVTLCIPLKAETCVNNPHSEKKGQTFKDCDEQPILDFVSITRSTVYITITSIKVLAREEADFRAPPLTQCRNIIRWCSTALNVEQIRPSSRKHPRTAIDEVFDNFPSVKRRRINPAPTNLGV</sequence>
<dbReference type="Proteomes" id="UP000499080">
    <property type="component" value="Unassembled WGS sequence"/>
</dbReference>
<name>A0A4Y2QRX0_ARAVE</name>